<evidence type="ECO:0000313" key="1">
    <source>
        <dbReference type="EMBL" id="KAI9918183.1"/>
    </source>
</evidence>
<proteinExistence type="predicted"/>
<protein>
    <submittedName>
        <fullName evidence="1">Uncharacterized protein</fullName>
    </submittedName>
</protein>
<keyword evidence="2" id="KW-1185">Reference proteome</keyword>
<dbReference type="Proteomes" id="UP001163321">
    <property type="component" value="Chromosome 13"/>
</dbReference>
<name>A0ACC0WJT4_9STRA</name>
<sequence>MWHFRTGTSSLTLLRLSSEWAMNQHRDTLASHLGHTDMLAYFAVVENESMGRVRYNILEKMLQPCGPPPPKEEE</sequence>
<evidence type="ECO:0000313" key="2">
    <source>
        <dbReference type="Proteomes" id="UP001163321"/>
    </source>
</evidence>
<reference evidence="1 2" key="1">
    <citation type="journal article" date="2022" name="bioRxiv">
        <title>The genome of the oomycete Peronosclerospora sorghi, a cosmopolitan pathogen of maize and sorghum, is inflated with dispersed pseudogenes.</title>
        <authorList>
            <person name="Fletcher K."/>
            <person name="Martin F."/>
            <person name="Isakeit T."/>
            <person name="Cavanaugh K."/>
            <person name="Magill C."/>
            <person name="Michelmore R."/>
        </authorList>
    </citation>
    <scope>NUCLEOTIDE SEQUENCE [LARGE SCALE GENOMIC DNA]</scope>
    <source>
        <strain evidence="1">P6</strain>
    </source>
</reference>
<organism evidence="1 2">
    <name type="scientific">Peronosclerospora sorghi</name>
    <dbReference type="NCBI Taxonomy" id="230839"/>
    <lineage>
        <taxon>Eukaryota</taxon>
        <taxon>Sar</taxon>
        <taxon>Stramenopiles</taxon>
        <taxon>Oomycota</taxon>
        <taxon>Peronosporomycetes</taxon>
        <taxon>Peronosporales</taxon>
        <taxon>Peronosporaceae</taxon>
        <taxon>Peronosclerospora</taxon>
    </lineage>
</organism>
<accession>A0ACC0WJT4</accession>
<comment type="caution">
    <text evidence="1">The sequence shown here is derived from an EMBL/GenBank/DDBJ whole genome shotgun (WGS) entry which is preliminary data.</text>
</comment>
<gene>
    <name evidence="1" type="ORF">PsorP6_013157</name>
</gene>
<dbReference type="EMBL" id="CM047592">
    <property type="protein sequence ID" value="KAI9918183.1"/>
    <property type="molecule type" value="Genomic_DNA"/>
</dbReference>